<feature type="region of interest" description="Disordered" evidence="4">
    <location>
        <begin position="279"/>
        <end position="488"/>
    </location>
</feature>
<dbReference type="SUPFAM" id="SSF55200">
    <property type="entry name" value="Translation initiation factor IF3, C-terminal domain"/>
    <property type="match status" value="1"/>
</dbReference>
<dbReference type="Pfam" id="PF05198">
    <property type="entry name" value="IF3_N"/>
    <property type="match status" value="1"/>
</dbReference>
<feature type="compositionally biased region" description="Polar residues" evidence="4">
    <location>
        <begin position="474"/>
        <end position="488"/>
    </location>
</feature>
<dbReference type="GO" id="GO:0003743">
    <property type="term" value="F:translation initiation factor activity"/>
    <property type="evidence" value="ECO:0007669"/>
    <property type="project" value="UniProtKB-KW"/>
</dbReference>
<keyword evidence="2 6" id="KW-0396">Initiation factor</keyword>
<feature type="domain" description="Translation initiation factor 3 N-terminal" evidence="5">
    <location>
        <begin position="93"/>
        <end position="159"/>
    </location>
</feature>
<reference evidence="6" key="1">
    <citation type="journal article" date="2019" name="Science">
        <title>Mutation of a bHLH transcription factor allowed almond domestication.</title>
        <authorList>
            <person name="Sanchez-Perez R."/>
            <person name="Pavan S."/>
            <person name="Mazzeo R."/>
            <person name="Moldovan C."/>
            <person name="Aiese Cigliano R."/>
            <person name="Del Cueto J."/>
            <person name="Ricciardi F."/>
            <person name="Lotti C."/>
            <person name="Ricciardi L."/>
            <person name="Dicenta F."/>
            <person name="Lopez-Marques R.L."/>
            <person name="Lindberg Moller B."/>
        </authorList>
    </citation>
    <scope>NUCLEOTIDE SEQUENCE</scope>
</reference>
<dbReference type="Gene3D" id="3.10.20.80">
    <property type="entry name" value="Translation initiation factor 3 (IF-3), N-terminal domain"/>
    <property type="match status" value="1"/>
</dbReference>
<gene>
    <name evidence="6" type="ORF">Prudu_022440</name>
</gene>
<dbReference type="PANTHER" id="PTHR10938:SF4">
    <property type="entry name" value="TRANSLATION INITIATION FACTOR IF3-1, MITOCHONDRIAL"/>
    <property type="match status" value="1"/>
</dbReference>
<evidence type="ECO:0000256" key="4">
    <source>
        <dbReference type="SAM" id="MobiDB-lite"/>
    </source>
</evidence>
<dbReference type="InterPro" id="IPR019814">
    <property type="entry name" value="Translation_initiation_fac_3_N"/>
</dbReference>
<protein>
    <submittedName>
        <fullName evidence="6">Translation initiation factor 3 family protein</fullName>
    </submittedName>
</protein>
<evidence type="ECO:0000256" key="3">
    <source>
        <dbReference type="ARBA" id="ARBA00022917"/>
    </source>
</evidence>
<dbReference type="GO" id="GO:0043022">
    <property type="term" value="F:ribosome binding"/>
    <property type="evidence" value="ECO:0007669"/>
    <property type="project" value="TreeGrafter"/>
</dbReference>
<dbReference type="EMBL" id="AP019304">
    <property type="protein sequence ID" value="BBH09829.1"/>
    <property type="molecule type" value="Genomic_DNA"/>
</dbReference>
<accession>A0A4Y1RZH5</accession>
<evidence type="ECO:0000256" key="1">
    <source>
        <dbReference type="ARBA" id="ARBA00005439"/>
    </source>
</evidence>
<feature type="compositionally biased region" description="Basic and acidic residues" evidence="4">
    <location>
        <begin position="374"/>
        <end position="385"/>
    </location>
</feature>
<name>A0A4Y1RZH5_PRUDU</name>
<feature type="compositionally biased region" description="Polar residues" evidence="4">
    <location>
        <begin position="319"/>
        <end position="342"/>
    </location>
</feature>
<dbReference type="GO" id="GO:0032790">
    <property type="term" value="P:ribosome disassembly"/>
    <property type="evidence" value="ECO:0007669"/>
    <property type="project" value="TreeGrafter"/>
</dbReference>
<evidence type="ECO:0000259" key="5">
    <source>
        <dbReference type="Pfam" id="PF05198"/>
    </source>
</evidence>
<dbReference type="AlphaFoldDB" id="A0A4Y1RZH5"/>
<feature type="compositionally biased region" description="Low complexity" evidence="4">
    <location>
        <begin position="443"/>
        <end position="459"/>
    </location>
</feature>
<keyword evidence="3" id="KW-0648">Protein biosynthesis</keyword>
<feature type="compositionally biased region" description="Polar residues" evidence="4">
    <location>
        <begin position="386"/>
        <end position="400"/>
    </location>
</feature>
<dbReference type="InterPro" id="IPR001288">
    <property type="entry name" value="Translation_initiation_fac_3"/>
</dbReference>
<evidence type="ECO:0000256" key="2">
    <source>
        <dbReference type="ARBA" id="ARBA00022540"/>
    </source>
</evidence>
<dbReference type="InterPro" id="IPR036787">
    <property type="entry name" value="T_IF-3_N_sf"/>
</dbReference>
<sequence length="488" mass="54423">MKREPTLNPLPCWLEKTMAFWGRISQSKLRQLSHHSKTIPYAALLNPTVSHSKACVSENPYLISHRGPTDFGSKVRFFAAPVKIEKAASVPRLNEKIEAEFVRLVMDEGHCIVSRSEALERARKLKLDLVEVQCTSNPPVVKIMDFHKEKYKRVVREKERKIKSDKTLRSESKEVKFSPKTGILINNRKDSELKTGQGLKELTDNMEAKDLRMKADMVKRFMEKGYRVKCTATDAEDKNLEALFAPLTVLIEDVALVDWEPTRGKGKEAFIIVRHRKFGPSKGAGKKTKTEEETTTDVQMKGSDDANATTSQRDIRINTVPQKASSQSDISDSGLLQATPTRAHTVPLPPRESSDGTQNRYRNDPRNPFPPRGMDNRRPGMREPRQAQTNAPVFRNSTPPLNDIPKQEPSSPSAPRTTGPGYGIFSNQKGNAPPRDGVTDRVPANSNSPSSRPDSSQRPGAGIDKVGGFGIFSRESSGESPNRTFKPN</sequence>
<evidence type="ECO:0000313" key="6">
    <source>
        <dbReference type="EMBL" id="BBH09829.1"/>
    </source>
</evidence>
<dbReference type="SUPFAM" id="SSF54364">
    <property type="entry name" value="Translation initiation factor IF3, N-terminal domain"/>
    <property type="match status" value="1"/>
</dbReference>
<dbReference type="Gene3D" id="3.30.110.10">
    <property type="entry name" value="Translation initiation factor 3 (IF-3), C-terminal domain"/>
    <property type="match status" value="1"/>
</dbReference>
<organism evidence="6">
    <name type="scientific">Prunus dulcis</name>
    <name type="common">Almond</name>
    <name type="synonym">Amygdalus dulcis</name>
    <dbReference type="NCBI Taxonomy" id="3755"/>
    <lineage>
        <taxon>Eukaryota</taxon>
        <taxon>Viridiplantae</taxon>
        <taxon>Streptophyta</taxon>
        <taxon>Embryophyta</taxon>
        <taxon>Tracheophyta</taxon>
        <taxon>Spermatophyta</taxon>
        <taxon>Magnoliopsida</taxon>
        <taxon>eudicotyledons</taxon>
        <taxon>Gunneridae</taxon>
        <taxon>Pentapetalae</taxon>
        <taxon>rosids</taxon>
        <taxon>fabids</taxon>
        <taxon>Rosales</taxon>
        <taxon>Rosaceae</taxon>
        <taxon>Amygdaloideae</taxon>
        <taxon>Amygdaleae</taxon>
        <taxon>Prunus</taxon>
    </lineage>
</organism>
<dbReference type="PANTHER" id="PTHR10938">
    <property type="entry name" value="TRANSLATION INITIATION FACTOR IF-3"/>
    <property type="match status" value="1"/>
</dbReference>
<dbReference type="InterPro" id="IPR036788">
    <property type="entry name" value="T_IF-3_C_sf"/>
</dbReference>
<proteinExistence type="inferred from homology"/>
<comment type="similarity">
    <text evidence="1">Belongs to the IF-3 family.</text>
</comment>
<dbReference type="NCBIfam" id="TIGR00168">
    <property type="entry name" value="infC"/>
    <property type="match status" value="1"/>
</dbReference>